<gene>
    <name evidence="3" type="ORF">EJ05DRAFT_455343</name>
</gene>
<dbReference type="Pfam" id="PF00501">
    <property type="entry name" value="AMP-binding"/>
    <property type="match status" value="1"/>
</dbReference>
<dbReference type="PROSITE" id="PS00455">
    <property type="entry name" value="AMP_BINDING"/>
    <property type="match status" value="1"/>
</dbReference>
<dbReference type="RefSeq" id="XP_033597859.1">
    <property type="nucleotide sequence ID" value="XM_033742471.1"/>
</dbReference>
<dbReference type="AlphaFoldDB" id="A0A6A6VXL6"/>
<dbReference type="GeneID" id="54483525"/>
<dbReference type="EMBL" id="ML996577">
    <property type="protein sequence ID" value="KAF2755408.1"/>
    <property type="molecule type" value="Genomic_DNA"/>
</dbReference>
<keyword evidence="3" id="KW-0436">Ligase</keyword>
<dbReference type="InterPro" id="IPR025110">
    <property type="entry name" value="AMP-bd_C"/>
</dbReference>
<dbReference type="Proteomes" id="UP000799437">
    <property type="component" value="Unassembled WGS sequence"/>
</dbReference>
<evidence type="ECO:0000313" key="3">
    <source>
        <dbReference type="EMBL" id="KAF2755408.1"/>
    </source>
</evidence>
<dbReference type="OrthoDB" id="6509636at2759"/>
<dbReference type="GO" id="GO:0016405">
    <property type="term" value="F:CoA-ligase activity"/>
    <property type="evidence" value="ECO:0007669"/>
    <property type="project" value="TreeGrafter"/>
</dbReference>
<keyword evidence="4" id="KW-1185">Reference proteome</keyword>
<feature type="domain" description="AMP-binding enzyme C-terminal" evidence="2">
    <location>
        <begin position="455"/>
        <end position="532"/>
    </location>
</feature>
<evidence type="ECO:0000259" key="2">
    <source>
        <dbReference type="Pfam" id="PF13193"/>
    </source>
</evidence>
<dbReference type="CDD" id="cd05911">
    <property type="entry name" value="Firefly_Luc_like"/>
    <property type="match status" value="1"/>
</dbReference>
<sequence length="557" mass="62621">MVYRSPYPDLDLPQCNLLTYLFPEHKITDTPLWISAEDPSRSLSSRQMLAWIKRLGIGLDKLGVREGEVVLIFTPNHIFVPCAYLGIVGSKRIFSGGNPSYTVAEMTHQIADTDARVILVHPDLIDTALPAATAAAQRTGKSVPQLFLFSDEYVPPIRGIYDWQTFIGTPAEADRAQIKPLTPTEAVNTVATVNYSSGTTGLPKGVCVSHANLIANLEQNFYTRFVGRGYTWDDFPPERWLAFLPLYHAYGQLFTNMGVQRLQIPCYIMKVFNFERYLQHIQNYRITNLQVAPPILVMLQKRPETANYDISSVTDILTGAAPLPTELAREVSERFNVQINSGWGMTEVTCGAILVPGGTVDFTGSIGHIIPNTEISMRDDNGNEVPHGHRGELYVRGPQVCMRYWKNEEATRETLLEGGWLKTGDIAIMRNGKFWIVDRKKEMIKVNALQVAPAELEAVLLEHEAIIDSAVTGIQLHGQEWPRAYVTLAPEATGKVSEEDIHKWFIKRVAKHKRLAGGIMFVDEIPKLASGKIKRQIMREWAKRDIPEMERKVKARL</sequence>
<evidence type="ECO:0000313" key="4">
    <source>
        <dbReference type="Proteomes" id="UP000799437"/>
    </source>
</evidence>
<accession>A0A6A6VXL6</accession>
<proteinExistence type="predicted"/>
<protein>
    <submittedName>
        <fullName evidence="3">4-coumarate-CoA ligase 2</fullName>
    </submittedName>
</protein>
<evidence type="ECO:0000259" key="1">
    <source>
        <dbReference type="Pfam" id="PF00501"/>
    </source>
</evidence>
<dbReference type="InterPro" id="IPR045851">
    <property type="entry name" value="AMP-bd_C_sf"/>
</dbReference>
<dbReference type="InterPro" id="IPR042099">
    <property type="entry name" value="ANL_N_sf"/>
</dbReference>
<dbReference type="InterPro" id="IPR000873">
    <property type="entry name" value="AMP-dep_synth/lig_dom"/>
</dbReference>
<dbReference type="InterPro" id="IPR020845">
    <property type="entry name" value="AMP-binding_CS"/>
</dbReference>
<dbReference type="PANTHER" id="PTHR24096">
    <property type="entry name" value="LONG-CHAIN-FATTY-ACID--COA LIGASE"/>
    <property type="match status" value="1"/>
</dbReference>
<dbReference type="SUPFAM" id="SSF56801">
    <property type="entry name" value="Acetyl-CoA synthetase-like"/>
    <property type="match status" value="1"/>
</dbReference>
<dbReference type="Gene3D" id="3.40.50.12780">
    <property type="entry name" value="N-terminal domain of ligase-like"/>
    <property type="match status" value="1"/>
</dbReference>
<reference evidence="3" key="1">
    <citation type="journal article" date="2020" name="Stud. Mycol.">
        <title>101 Dothideomycetes genomes: a test case for predicting lifestyles and emergence of pathogens.</title>
        <authorList>
            <person name="Haridas S."/>
            <person name="Albert R."/>
            <person name="Binder M."/>
            <person name="Bloem J."/>
            <person name="Labutti K."/>
            <person name="Salamov A."/>
            <person name="Andreopoulos B."/>
            <person name="Baker S."/>
            <person name="Barry K."/>
            <person name="Bills G."/>
            <person name="Bluhm B."/>
            <person name="Cannon C."/>
            <person name="Castanera R."/>
            <person name="Culley D."/>
            <person name="Daum C."/>
            <person name="Ezra D."/>
            <person name="Gonzalez J."/>
            <person name="Henrissat B."/>
            <person name="Kuo A."/>
            <person name="Liang C."/>
            <person name="Lipzen A."/>
            <person name="Lutzoni F."/>
            <person name="Magnuson J."/>
            <person name="Mondo S."/>
            <person name="Nolan M."/>
            <person name="Ohm R."/>
            <person name="Pangilinan J."/>
            <person name="Park H.-J."/>
            <person name="Ramirez L."/>
            <person name="Alfaro M."/>
            <person name="Sun H."/>
            <person name="Tritt A."/>
            <person name="Yoshinaga Y."/>
            <person name="Zwiers L.-H."/>
            <person name="Turgeon B."/>
            <person name="Goodwin S."/>
            <person name="Spatafora J."/>
            <person name="Crous P."/>
            <person name="Grigoriev I."/>
        </authorList>
    </citation>
    <scope>NUCLEOTIDE SEQUENCE</scope>
    <source>
        <strain evidence="3">CBS 121739</strain>
    </source>
</reference>
<name>A0A6A6VXL6_9PEZI</name>
<dbReference type="PANTHER" id="PTHR24096:SF194">
    <property type="entry name" value="AMP-DEPENDENT SYNTHETASE_LIGASE DOMAIN-CONTAINING PROTEIN"/>
    <property type="match status" value="1"/>
</dbReference>
<dbReference type="Gene3D" id="3.30.300.30">
    <property type="match status" value="1"/>
</dbReference>
<organism evidence="3 4">
    <name type="scientific">Pseudovirgaria hyperparasitica</name>
    <dbReference type="NCBI Taxonomy" id="470096"/>
    <lineage>
        <taxon>Eukaryota</taxon>
        <taxon>Fungi</taxon>
        <taxon>Dikarya</taxon>
        <taxon>Ascomycota</taxon>
        <taxon>Pezizomycotina</taxon>
        <taxon>Dothideomycetes</taxon>
        <taxon>Dothideomycetes incertae sedis</taxon>
        <taxon>Acrospermales</taxon>
        <taxon>Acrospermaceae</taxon>
        <taxon>Pseudovirgaria</taxon>
    </lineage>
</organism>
<dbReference type="Pfam" id="PF13193">
    <property type="entry name" value="AMP-binding_C"/>
    <property type="match status" value="1"/>
</dbReference>
<feature type="domain" description="AMP-dependent synthetase/ligase" evidence="1">
    <location>
        <begin position="38"/>
        <end position="405"/>
    </location>
</feature>